<evidence type="ECO:0000313" key="2">
    <source>
        <dbReference type="EMBL" id="MBB4064410.1"/>
    </source>
</evidence>
<keyword evidence="1" id="KW-0472">Membrane</keyword>
<dbReference type="EMBL" id="JACIEZ010000002">
    <property type="protein sequence ID" value="MBB4064410.1"/>
    <property type="molecule type" value="Genomic_DNA"/>
</dbReference>
<dbReference type="RefSeq" id="WP_183365634.1">
    <property type="nucleotide sequence ID" value="NZ_JACIEZ010000002.1"/>
</dbReference>
<gene>
    <name evidence="2" type="ORF">GGR23_001587</name>
</gene>
<evidence type="ECO:0008006" key="4">
    <source>
        <dbReference type="Google" id="ProtNLM"/>
    </source>
</evidence>
<reference evidence="2 3" key="1">
    <citation type="submission" date="2020-08" db="EMBL/GenBank/DDBJ databases">
        <title>Genomic Encyclopedia of Type Strains, Phase IV (KMG-IV): sequencing the most valuable type-strain genomes for metagenomic binning, comparative biology and taxonomic classification.</title>
        <authorList>
            <person name="Goeker M."/>
        </authorList>
    </citation>
    <scope>NUCLEOTIDE SEQUENCE [LARGE SCALE GENOMIC DNA]</scope>
    <source>
        <strain evidence="2 3">DSM 29853</strain>
    </source>
</reference>
<keyword evidence="1" id="KW-1133">Transmembrane helix</keyword>
<evidence type="ECO:0000313" key="3">
    <source>
        <dbReference type="Proteomes" id="UP000528286"/>
    </source>
</evidence>
<dbReference type="AlphaFoldDB" id="A0A7W6J431"/>
<accession>A0A7W6J431</accession>
<feature type="transmembrane region" description="Helical" evidence="1">
    <location>
        <begin position="54"/>
        <end position="76"/>
    </location>
</feature>
<name>A0A7W6J431_9HYPH</name>
<organism evidence="2 3">
    <name type="scientific">Gellertiella hungarica</name>
    <dbReference type="NCBI Taxonomy" id="1572859"/>
    <lineage>
        <taxon>Bacteria</taxon>
        <taxon>Pseudomonadati</taxon>
        <taxon>Pseudomonadota</taxon>
        <taxon>Alphaproteobacteria</taxon>
        <taxon>Hyphomicrobiales</taxon>
        <taxon>Rhizobiaceae</taxon>
        <taxon>Gellertiella</taxon>
    </lineage>
</organism>
<proteinExistence type="predicted"/>
<feature type="transmembrane region" description="Helical" evidence="1">
    <location>
        <begin position="24"/>
        <end position="42"/>
    </location>
</feature>
<dbReference type="Proteomes" id="UP000528286">
    <property type="component" value="Unassembled WGS sequence"/>
</dbReference>
<keyword evidence="3" id="KW-1185">Reference proteome</keyword>
<keyword evidence="1" id="KW-0812">Transmembrane</keyword>
<comment type="caution">
    <text evidence="2">The sequence shown here is derived from an EMBL/GenBank/DDBJ whole genome shotgun (WGS) entry which is preliminary data.</text>
</comment>
<protein>
    <recommendedName>
        <fullName evidence="4">DUF304 domain-containing protein</fullName>
    </recommendedName>
</protein>
<evidence type="ECO:0000256" key="1">
    <source>
        <dbReference type="SAM" id="Phobius"/>
    </source>
</evidence>
<sequence>MQGAMTIDGDSFESRDRITGAERAIFGVAGLFCFFPAWDFFIRPGIPPFQLVLLPFWVIAIGAASIGLPLVAAAFLGGDRLIRLDRASQTGSVHTRSALFSRRRSFRFTDIGTIEAVVEPASEGPDTYALLLTLKDSRKPLKLRSFAEKAPAEATAETLRHWLR</sequence>